<gene>
    <name evidence="8" type="ORF">J2Z37_001745</name>
</gene>
<evidence type="ECO:0000256" key="1">
    <source>
        <dbReference type="ARBA" id="ARBA00000677"/>
    </source>
</evidence>
<dbReference type="Proteomes" id="UP001519343">
    <property type="component" value="Unassembled WGS sequence"/>
</dbReference>
<proteinExistence type="inferred from homology"/>
<dbReference type="RefSeq" id="WP_209809817.1">
    <property type="nucleotide sequence ID" value="NZ_JAGGKT010000003.1"/>
</dbReference>
<dbReference type="GO" id="GO:0009003">
    <property type="term" value="F:signal peptidase activity"/>
    <property type="evidence" value="ECO:0007669"/>
    <property type="project" value="UniProtKB-EC"/>
</dbReference>
<keyword evidence="6" id="KW-0645">Protease</keyword>
<evidence type="ECO:0000256" key="2">
    <source>
        <dbReference type="ARBA" id="ARBA00004401"/>
    </source>
</evidence>
<dbReference type="InterPro" id="IPR019757">
    <property type="entry name" value="Pept_S26A_signal_pept_1_Lys-AS"/>
</dbReference>
<comment type="caution">
    <text evidence="8">The sequence shown here is derived from an EMBL/GenBank/DDBJ whole genome shotgun (WGS) entry which is preliminary data.</text>
</comment>
<comment type="subcellular location">
    <subcellularLocation>
        <location evidence="2">Cell membrane</location>
        <topology evidence="2">Single-pass type II membrane protein</topology>
    </subcellularLocation>
    <subcellularLocation>
        <location evidence="6">Membrane</location>
        <topology evidence="6">Single-pass type II membrane protein</topology>
    </subcellularLocation>
</comment>
<accession>A0ABS4GN99</accession>
<organism evidence="8 9">
    <name type="scientific">Ammoniphilus resinae</name>
    <dbReference type="NCBI Taxonomy" id="861532"/>
    <lineage>
        <taxon>Bacteria</taxon>
        <taxon>Bacillati</taxon>
        <taxon>Bacillota</taxon>
        <taxon>Bacilli</taxon>
        <taxon>Bacillales</taxon>
        <taxon>Paenibacillaceae</taxon>
        <taxon>Aneurinibacillus group</taxon>
        <taxon>Ammoniphilus</taxon>
    </lineage>
</organism>
<dbReference type="PANTHER" id="PTHR43390">
    <property type="entry name" value="SIGNAL PEPTIDASE I"/>
    <property type="match status" value="1"/>
</dbReference>
<keyword evidence="6" id="KW-0812">Transmembrane</keyword>
<dbReference type="EMBL" id="JAGGKT010000003">
    <property type="protein sequence ID" value="MBP1931744.1"/>
    <property type="molecule type" value="Genomic_DNA"/>
</dbReference>
<dbReference type="PROSITE" id="PS00760">
    <property type="entry name" value="SPASE_I_2"/>
    <property type="match status" value="1"/>
</dbReference>
<dbReference type="CDD" id="cd06530">
    <property type="entry name" value="S26_SPase_I"/>
    <property type="match status" value="1"/>
</dbReference>
<dbReference type="EC" id="3.4.21.89" evidence="4 6"/>
<dbReference type="NCBIfam" id="TIGR02227">
    <property type="entry name" value="sigpep_I_bact"/>
    <property type="match status" value="1"/>
</dbReference>
<evidence type="ECO:0000313" key="9">
    <source>
        <dbReference type="Proteomes" id="UP001519343"/>
    </source>
</evidence>
<dbReference type="InterPro" id="IPR000223">
    <property type="entry name" value="Pept_S26A_signal_pept_1"/>
</dbReference>
<evidence type="ECO:0000256" key="3">
    <source>
        <dbReference type="ARBA" id="ARBA00009370"/>
    </source>
</evidence>
<dbReference type="InterPro" id="IPR019533">
    <property type="entry name" value="Peptidase_S26"/>
</dbReference>
<dbReference type="SUPFAM" id="SSF51306">
    <property type="entry name" value="LexA/Signal peptidase"/>
    <property type="match status" value="1"/>
</dbReference>
<dbReference type="Gene3D" id="2.10.109.10">
    <property type="entry name" value="Umud Fragment, subunit A"/>
    <property type="match status" value="1"/>
</dbReference>
<protein>
    <recommendedName>
        <fullName evidence="4 6">Signal peptidase I</fullName>
        <ecNumber evidence="4 6">3.4.21.89</ecNumber>
    </recommendedName>
</protein>
<keyword evidence="6" id="KW-0472">Membrane</keyword>
<dbReference type="Pfam" id="PF10502">
    <property type="entry name" value="Peptidase_S26"/>
    <property type="match status" value="1"/>
</dbReference>
<feature type="transmembrane region" description="Helical" evidence="6">
    <location>
        <begin position="12"/>
        <end position="30"/>
    </location>
</feature>
<evidence type="ECO:0000313" key="8">
    <source>
        <dbReference type="EMBL" id="MBP1931744.1"/>
    </source>
</evidence>
<dbReference type="PRINTS" id="PR00727">
    <property type="entry name" value="LEADERPTASE"/>
</dbReference>
<keyword evidence="6" id="KW-1133">Transmembrane helix</keyword>
<comment type="catalytic activity">
    <reaction evidence="1 6">
        <text>Cleavage of hydrophobic, N-terminal signal or leader sequences from secreted and periplasmic proteins.</text>
        <dbReference type="EC" id="3.4.21.89"/>
    </reaction>
</comment>
<feature type="domain" description="Peptidase S26" evidence="7">
    <location>
        <begin position="6"/>
        <end position="185"/>
    </location>
</feature>
<dbReference type="InterPro" id="IPR019758">
    <property type="entry name" value="Pept_S26A_signal_pept_1_CS"/>
</dbReference>
<reference evidence="8 9" key="1">
    <citation type="submission" date="2021-03" db="EMBL/GenBank/DDBJ databases">
        <title>Genomic Encyclopedia of Type Strains, Phase IV (KMG-IV): sequencing the most valuable type-strain genomes for metagenomic binning, comparative biology and taxonomic classification.</title>
        <authorList>
            <person name="Goeker M."/>
        </authorList>
    </citation>
    <scope>NUCLEOTIDE SEQUENCE [LARGE SCALE GENOMIC DNA]</scope>
    <source>
        <strain evidence="8 9">DSM 24738</strain>
    </source>
</reference>
<evidence type="ECO:0000256" key="5">
    <source>
        <dbReference type="ARBA" id="ARBA00022801"/>
    </source>
</evidence>
<evidence type="ECO:0000256" key="6">
    <source>
        <dbReference type="RuleBase" id="RU362042"/>
    </source>
</evidence>
<evidence type="ECO:0000259" key="7">
    <source>
        <dbReference type="Pfam" id="PF10502"/>
    </source>
</evidence>
<comment type="similarity">
    <text evidence="3 6">Belongs to the peptidase S26 family.</text>
</comment>
<dbReference type="PANTHER" id="PTHR43390:SF1">
    <property type="entry name" value="CHLOROPLAST PROCESSING PEPTIDASE"/>
    <property type="match status" value="1"/>
</dbReference>
<keyword evidence="9" id="KW-1185">Reference proteome</keyword>
<keyword evidence="5 6" id="KW-0378">Hydrolase</keyword>
<dbReference type="InterPro" id="IPR036286">
    <property type="entry name" value="LexA/Signal_pep-like_sf"/>
</dbReference>
<evidence type="ECO:0000256" key="4">
    <source>
        <dbReference type="ARBA" id="ARBA00013208"/>
    </source>
</evidence>
<name>A0ABS4GN99_9BACL</name>
<sequence>MVKHLWDWTKSIVIAIILSVLITAFLLQPFRVSGHSMDPSLQDEQRIFVSKINHTLRNYDSYNYGDIVIIDSRVNEPRGFWNEIEENPILLWVESKFFDRQGGHDLWVKRIIGKPGDKLEFMDGILYRNGTKIDEPYIKEKMMINIPSEPIEVPEDHLFVMGDNRNNSRDSRMIGSIPIDHVLGVKLF</sequence>
<dbReference type="PROSITE" id="PS00761">
    <property type="entry name" value="SPASE_I_3"/>
    <property type="match status" value="1"/>
</dbReference>